<name>A0A7M4D2X9_9BACT</name>
<dbReference type="AlphaFoldDB" id="A0A7M4D2X9"/>
<proteinExistence type="predicted"/>
<evidence type="ECO:0000313" key="2">
    <source>
        <dbReference type="EMBL" id="MVB06213.1"/>
    </source>
</evidence>
<evidence type="ECO:0000313" key="3">
    <source>
        <dbReference type="Proteomes" id="UP000285951"/>
    </source>
</evidence>
<dbReference type="InterPro" id="IPR056955">
    <property type="entry name" value="ORC-CDC6-like"/>
</dbReference>
<evidence type="ECO:0000313" key="1">
    <source>
        <dbReference type="EMBL" id="MUP37008.1"/>
    </source>
</evidence>
<dbReference type="EMBL" id="QTZN02000006">
    <property type="protein sequence ID" value="MVB06213.1"/>
    <property type="molecule type" value="Genomic_DNA"/>
</dbReference>
<keyword evidence="3" id="KW-1185">Reference proteome</keyword>
<dbReference type="Proteomes" id="UP000285951">
    <property type="component" value="Unassembled WGS sequence"/>
</dbReference>
<dbReference type="OrthoDB" id="2080613at2"/>
<gene>
    <name evidence="2" type="ORF">DWB62_004190</name>
    <name evidence="1" type="ORF">GNY23_04190</name>
</gene>
<sequence length="593" mass="68895">MKPISALIKDCDQANPFKDSQARNFSNSKLVDEFCPTKFYWDLFNDQHEILIGTRGSGKTILLRMMQYSLLKKINDPRAKKILDEKKYISLYIPTNIEFLRSINPSNVTPDNKIPFFQFGFNCLLAQTLISELKSIIIDIDENLVQQALIEDKICEAISSMWFSEKKSSYTLDSISFRIDDMYHNFNFYNEHSLEKIPPIFLNSIGKPIQSISKHIFKALKMKVEPIWLICIDEAEFLDIPHQICINSLFRAHSQGIVIKMATLPFKHKTRETLIKNELAEPYGNDFNYRNIEFDPICEDYEKLTDRLCHSRISKIIQNNSDNITLSNFLGSVGNDALVDYYRKETNSENQDRKILEQEIINEFSLKRKESSLTKGIGSASNRKSVYDKFAPVFFVREMYKISKKGHRIPGFYAGANMVRKLSEGNPRIFIQIMNQLFEMARKKKLNEKQQHSVLLEFAKQHCDITERLPEYGGILYELLTNISKYLFEHTHYEELKDSGSSFKISKKLMNDNNIKQAILLGCAYSRVKIDENSLLNGITNDTEFSLSNVYALKYWIPMRKSGNSISWNGLNKSYKKPLKKISDQKQIKLLFE</sequence>
<reference evidence="1 4" key="2">
    <citation type="submission" date="2019-12" db="EMBL/GenBank/DDBJ databases">
        <title>Draft genome sequence of Labilibaculum sp. strain 44 isolated from deep waters of Black Sea.</title>
        <authorList>
            <person name="Yadav S."/>
            <person name="Villanueva L."/>
        </authorList>
    </citation>
    <scope>NUCLEOTIDE SEQUENCE [LARGE SCALE GENOMIC DNA]</scope>
    <source>
        <strain evidence="1 4">44</strain>
    </source>
</reference>
<dbReference type="RefSeq" id="WP_156194853.1">
    <property type="nucleotide sequence ID" value="NZ_QTZN02000006.1"/>
</dbReference>
<dbReference type="EMBL" id="WOTW01000006">
    <property type="protein sequence ID" value="MUP37008.1"/>
    <property type="molecule type" value="Genomic_DNA"/>
</dbReference>
<evidence type="ECO:0000313" key="4">
    <source>
        <dbReference type="Proteomes" id="UP000462449"/>
    </source>
</evidence>
<accession>A0A7M4D2X9</accession>
<organism evidence="1 4">
    <name type="scientific">Labilibaculum euxinus</name>
    <dbReference type="NCBI Taxonomy" id="2686357"/>
    <lineage>
        <taxon>Bacteria</taxon>
        <taxon>Pseudomonadati</taxon>
        <taxon>Bacteroidota</taxon>
        <taxon>Bacteroidia</taxon>
        <taxon>Marinilabiliales</taxon>
        <taxon>Marinifilaceae</taxon>
        <taxon>Labilibaculum</taxon>
    </lineage>
</organism>
<protein>
    <submittedName>
        <fullName evidence="1">Uncharacterized protein</fullName>
    </submittedName>
</protein>
<dbReference type="Pfam" id="PF24389">
    <property type="entry name" value="ORC-CDC6-like"/>
    <property type="match status" value="1"/>
</dbReference>
<comment type="caution">
    <text evidence="1">The sequence shown here is derived from an EMBL/GenBank/DDBJ whole genome shotgun (WGS) entry which is preliminary data.</text>
</comment>
<dbReference type="Proteomes" id="UP000462449">
    <property type="component" value="Unassembled WGS sequence"/>
</dbReference>
<reference evidence="2 3" key="1">
    <citation type="submission" date="2019-11" db="EMBL/GenBank/DDBJ databases">
        <title>Draft genome sequence of Labilibaculum sp. strain SYP isolated from Black Sea.</title>
        <authorList>
            <person name="Yadav S."/>
            <person name="Villanueva L."/>
        </authorList>
    </citation>
    <scope>NUCLEOTIDE SEQUENCE [LARGE SCALE GENOMIC DNA]</scope>
    <source>
        <strain evidence="2 3">44</strain>
    </source>
</reference>